<name>A0AA38UN40_9AGAR</name>
<comment type="caution">
    <text evidence="1">The sequence shown here is derived from an EMBL/GenBank/DDBJ whole genome shotgun (WGS) entry which is preliminary data.</text>
</comment>
<organism evidence="1 2">
    <name type="scientific">Lentinula detonsa</name>
    <dbReference type="NCBI Taxonomy" id="2804962"/>
    <lineage>
        <taxon>Eukaryota</taxon>
        <taxon>Fungi</taxon>
        <taxon>Dikarya</taxon>
        <taxon>Basidiomycota</taxon>
        <taxon>Agaricomycotina</taxon>
        <taxon>Agaricomycetes</taxon>
        <taxon>Agaricomycetidae</taxon>
        <taxon>Agaricales</taxon>
        <taxon>Marasmiineae</taxon>
        <taxon>Omphalotaceae</taxon>
        <taxon>Lentinula</taxon>
    </lineage>
</organism>
<proteinExistence type="predicted"/>
<protein>
    <submittedName>
        <fullName evidence="1">Uncharacterized protein</fullName>
    </submittedName>
</protein>
<reference evidence="1" key="1">
    <citation type="submission" date="2022-08" db="EMBL/GenBank/DDBJ databases">
        <authorList>
            <consortium name="DOE Joint Genome Institute"/>
            <person name="Min B."/>
            <person name="Riley R."/>
            <person name="Sierra-Patev S."/>
            <person name="Naranjo-Ortiz M."/>
            <person name="Looney B."/>
            <person name="Konkel Z."/>
            <person name="Slot J.C."/>
            <person name="Sakamoto Y."/>
            <person name="Steenwyk J.L."/>
            <person name="Rokas A."/>
            <person name="Carro J."/>
            <person name="Camarero S."/>
            <person name="Ferreira P."/>
            <person name="Molpeceres G."/>
            <person name="Ruiz-Duenas F.J."/>
            <person name="Serrano A."/>
            <person name="Henrissat B."/>
            <person name="Drula E."/>
            <person name="Hughes K.W."/>
            <person name="Mata J.L."/>
            <person name="Ishikawa N.K."/>
            <person name="Vargas-Isla R."/>
            <person name="Ushijima S."/>
            <person name="Smith C.A."/>
            <person name="Ahrendt S."/>
            <person name="Andreopoulos W."/>
            <person name="He G."/>
            <person name="Labutti K."/>
            <person name="Lipzen A."/>
            <person name="Ng V."/>
            <person name="Sandor L."/>
            <person name="Barry K."/>
            <person name="Martinez A.T."/>
            <person name="Xiao Y."/>
            <person name="Gibbons J.G."/>
            <person name="Terashima K."/>
            <person name="Hibbett D.S."/>
            <person name="Grigoriev I.V."/>
        </authorList>
    </citation>
    <scope>NUCLEOTIDE SEQUENCE</scope>
    <source>
        <strain evidence="1">TFB7829</strain>
    </source>
</reference>
<dbReference type="EMBL" id="MU802217">
    <property type="protein sequence ID" value="KAJ3980170.1"/>
    <property type="molecule type" value="Genomic_DNA"/>
</dbReference>
<sequence length="129" mass="14658">FGDPLAECLEFALSQSTPFPGELVSDEDVQSITRFVAYHISDYTHLILDLVYDNLETQIPTSLLTNPDFEPGTWYARKLLDQGIVTTFDKITSRRMGDAQATRVNQILNGAFQYPGDNLPDFHPRQNEY</sequence>
<accession>A0AA38UN40</accession>
<feature type="non-terminal residue" evidence="1">
    <location>
        <position position="129"/>
    </location>
</feature>
<gene>
    <name evidence="1" type="ORF">F5890DRAFT_1392937</name>
</gene>
<evidence type="ECO:0000313" key="2">
    <source>
        <dbReference type="Proteomes" id="UP001163850"/>
    </source>
</evidence>
<dbReference type="AlphaFoldDB" id="A0AA38UN40"/>
<feature type="non-terminal residue" evidence="1">
    <location>
        <position position="1"/>
    </location>
</feature>
<evidence type="ECO:0000313" key="1">
    <source>
        <dbReference type="EMBL" id="KAJ3980170.1"/>
    </source>
</evidence>
<dbReference type="Proteomes" id="UP001163850">
    <property type="component" value="Unassembled WGS sequence"/>
</dbReference>